<protein>
    <submittedName>
        <fullName evidence="6">HlyD family secretion protein</fullName>
    </submittedName>
</protein>
<dbReference type="SUPFAM" id="SSF56954">
    <property type="entry name" value="Outer membrane efflux proteins (OEP)"/>
    <property type="match status" value="1"/>
</dbReference>
<evidence type="ECO:0000313" key="6">
    <source>
        <dbReference type="EMBL" id="MFD0992169.1"/>
    </source>
</evidence>
<proteinExistence type="predicted"/>
<dbReference type="PANTHER" id="PTHR30386">
    <property type="entry name" value="MEMBRANE FUSION SUBUNIT OF EMRAB-TOLC MULTIDRUG EFFLUX PUMP"/>
    <property type="match status" value="1"/>
</dbReference>
<comment type="caution">
    <text evidence="6">The sequence shown here is derived from an EMBL/GenBank/DDBJ whole genome shotgun (WGS) entry which is preliminary data.</text>
</comment>
<dbReference type="PANTHER" id="PTHR30386:SF26">
    <property type="entry name" value="TRANSPORT PROTEIN COMB"/>
    <property type="match status" value="1"/>
</dbReference>
<dbReference type="Gene3D" id="2.40.30.170">
    <property type="match status" value="1"/>
</dbReference>
<dbReference type="RefSeq" id="WP_386105183.1">
    <property type="nucleotide sequence ID" value="NZ_JBHTJR010000019.1"/>
</dbReference>
<keyword evidence="4 5" id="KW-0472">Membrane</keyword>
<dbReference type="Proteomes" id="UP001597062">
    <property type="component" value="Unassembled WGS sequence"/>
</dbReference>
<accession>A0ABW3JNZ2</accession>
<sequence>MPNNISIDNIRSQEVQEILTKVPNWMIRWGNTLVLVIIFFLLCLSWFIKYPDIITADAVITTQLPPEKLYAKSSGKLDAILVENNSRVASNQVLAIIQNSASYKDVLFLQSIIDSIDIYNNEFQFPIQNLPPLILGDITPVFSQFENDYNNYLLNASLAPFESQKTVDKLSVIEAQYRLKTLINQQDLSKKELAFKEKDLERNRYLFKQGVISQQSLETAELDFLQATKSYKSLLNHISQTRDLINSSNNNKVSTIIKEKQESLNLKNRALQSFLYLKNAVNDWLLKYAFVSSEKGRVSFFSVWNKNQKVNSNDLIFTVIPSVDDNRFIAKIKAPVLNSGKIKLGQSVQISIANYPSNEYGELIGKVNEISLLPDDDNNYLIDVLLPNKLITTYNKEIIFKQEMIGTANIITKDLRLIQRFFNQFTSLIN</sequence>
<keyword evidence="2 5" id="KW-0812">Transmembrane</keyword>
<dbReference type="EMBL" id="JBHTJR010000019">
    <property type="protein sequence ID" value="MFD0992169.1"/>
    <property type="molecule type" value="Genomic_DNA"/>
</dbReference>
<dbReference type="InterPro" id="IPR050739">
    <property type="entry name" value="MFP"/>
</dbReference>
<evidence type="ECO:0000256" key="3">
    <source>
        <dbReference type="ARBA" id="ARBA00022989"/>
    </source>
</evidence>
<name>A0ABW3JNZ2_9FLAO</name>
<evidence type="ECO:0000256" key="1">
    <source>
        <dbReference type="ARBA" id="ARBA00004167"/>
    </source>
</evidence>
<comment type="subcellular location">
    <subcellularLocation>
        <location evidence="1">Membrane</location>
        <topology evidence="1">Single-pass membrane protein</topology>
    </subcellularLocation>
</comment>
<reference evidence="7" key="1">
    <citation type="journal article" date="2019" name="Int. J. Syst. Evol. Microbiol.">
        <title>The Global Catalogue of Microorganisms (GCM) 10K type strain sequencing project: providing services to taxonomists for standard genome sequencing and annotation.</title>
        <authorList>
            <consortium name="The Broad Institute Genomics Platform"/>
            <consortium name="The Broad Institute Genome Sequencing Center for Infectious Disease"/>
            <person name="Wu L."/>
            <person name="Ma J."/>
        </authorList>
    </citation>
    <scope>NUCLEOTIDE SEQUENCE [LARGE SCALE GENOMIC DNA]</scope>
    <source>
        <strain evidence="7">CCUG 60527</strain>
    </source>
</reference>
<keyword evidence="7" id="KW-1185">Reference proteome</keyword>
<evidence type="ECO:0000256" key="5">
    <source>
        <dbReference type="SAM" id="Phobius"/>
    </source>
</evidence>
<organism evidence="6 7">
    <name type="scientific">Tenacibaculum geojense</name>
    <dbReference type="NCBI Taxonomy" id="915352"/>
    <lineage>
        <taxon>Bacteria</taxon>
        <taxon>Pseudomonadati</taxon>
        <taxon>Bacteroidota</taxon>
        <taxon>Flavobacteriia</taxon>
        <taxon>Flavobacteriales</taxon>
        <taxon>Flavobacteriaceae</taxon>
        <taxon>Tenacibaculum</taxon>
    </lineage>
</organism>
<evidence type="ECO:0000256" key="4">
    <source>
        <dbReference type="ARBA" id="ARBA00023136"/>
    </source>
</evidence>
<evidence type="ECO:0000256" key="2">
    <source>
        <dbReference type="ARBA" id="ARBA00022692"/>
    </source>
</evidence>
<dbReference type="Gene3D" id="1.10.287.470">
    <property type="entry name" value="Helix hairpin bin"/>
    <property type="match status" value="1"/>
</dbReference>
<keyword evidence="3 5" id="KW-1133">Transmembrane helix</keyword>
<gene>
    <name evidence="6" type="ORF">ACFQ1U_03040</name>
</gene>
<evidence type="ECO:0000313" key="7">
    <source>
        <dbReference type="Proteomes" id="UP001597062"/>
    </source>
</evidence>
<feature type="transmembrane region" description="Helical" evidence="5">
    <location>
        <begin position="29"/>
        <end position="48"/>
    </location>
</feature>